<sequence>MDDTNAEPQILESQKCEGWKWKIWNDLIEIKSNVSYTLPFSQGRTQFYKMLPLPAIELTSLEPSLSGSLSLIVEVPYNSEQINMVEGK</sequence>
<dbReference type="AlphaFoldDB" id="A0A8H4YMR9"/>
<dbReference type="EMBL" id="JABEVY010000505">
    <property type="protein sequence ID" value="KAF5230798.1"/>
    <property type="molecule type" value="Genomic_DNA"/>
</dbReference>
<gene>
    <name evidence="1" type="ORF">FANTH_13690</name>
</gene>
<accession>A0A8H4YMR9</accession>
<protein>
    <submittedName>
        <fullName evidence="1">Uncharacterized protein</fullName>
    </submittedName>
</protein>
<proteinExistence type="predicted"/>
<dbReference type="Proteomes" id="UP000573603">
    <property type="component" value="Unassembled WGS sequence"/>
</dbReference>
<keyword evidence="2" id="KW-1185">Reference proteome</keyword>
<organism evidence="1 2">
    <name type="scientific">Fusarium anthophilum</name>
    <dbReference type="NCBI Taxonomy" id="48485"/>
    <lineage>
        <taxon>Eukaryota</taxon>
        <taxon>Fungi</taxon>
        <taxon>Dikarya</taxon>
        <taxon>Ascomycota</taxon>
        <taxon>Pezizomycotina</taxon>
        <taxon>Sordariomycetes</taxon>
        <taxon>Hypocreomycetidae</taxon>
        <taxon>Hypocreales</taxon>
        <taxon>Nectriaceae</taxon>
        <taxon>Fusarium</taxon>
        <taxon>Fusarium fujikuroi species complex</taxon>
    </lineage>
</organism>
<reference evidence="1 2" key="1">
    <citation type="journal article" date="2020" name="BMC Genomics">
        <title>Correction to: Identification and distribution of gene clusters required for synthesis of sphingolipid metabolism inhibitors in diverse species of the filamentous fungus Fusarium.</title>
        <authorList>
            <person name="Kim H.S."/>
            <person name="Lohmar J.M."/>
            <person name="Busman M."/>
            <person name="Brown D.W."/>
            <person name="Naumann T.A."/>
            <person name="Divon H.H."/>
            <person name="Lysoe E."/>
            <person name="Uhlig S."/>
            <person name="Proctor R.H."/>
        </authorList>
    </citation>
    <scope>NUCLEOTIDE SEQUENCE [LARGE SCALE GENOMIC DNA]</scope>
    <source>
        <strain evidence="1 2">NRRL 25214</strain>
    </source>
</reference>
<name>A0A8H4YMR9_9HYPO</name>
<evidence type="ECO:0000313" key="2">
    <source>
        <dbReference type="Proteomes" id="UP000573603"/>
    </source>
</evidence>
<comment type="caution">
    <text evidence="1">The sequence shown here is derived from an EMBL/GenBank/DDBJ whole genome shotgun (WGS) entry which is preliminary data.</text>
</comment>
<evidence type="ECO:0000313" key="1">
    <source>
        <dbReference type="EMBL" id="KAF5230798.1"/>
    </source>
</evidence>